<dbReference type="OrthoDB" id="10249419at2759"/>
<dbReference type="Proteomes" id="UP000038010">
    <property type="component" value="Unassembled WGS sequence"/>
</dbReference>
<accession>A0A0N1HLI3</accession>
<dbReference type="RefSeq" id="XP_017997848.1">
    <property type="nucleotide sequence ID" value="XM_018143149.1"/>
</dbReference>
<comment type="caution">
    <text evidence="1">The sequence shown here is derived from an EMBL/GenBank/DDBJ whole genome shotgun (WGS) entry which is preliminary data.</text>
</comment>
<dbReference type="SUPFAM" id="SSF54593">
    <property type="entry name" value="Glyoxalase/Bleomycin resistance protein/Dihydroxybiphenyl dioxygenase"/>
    <property type="match status" value="1"/>
</dbReference>
<dbReference type="AlphaFoldDB" id="A0A0N1HLI3"/>
<dbReference type="Gene3D" id="3.10.180.10">
    <property type="entry name" value="2,3-Dihydroxybiphenyl 1,2-Dioxygenase, domain 1"/>
    <property type="match status" value="1"/>
</dbReference>
<dbReference type="PANTHER" id="PTHR35006">
    <property type="entry name" value="GLYOXALASE FAMILY PROTEIN (AFU_ORTHOLOGUE AFUA_5G14830)"/>
    <property type="match status" value="1"/>
</dbReference>
<evidence type="ECO:0008006" key="3">
    <source>
        <dbReference type="Google" id="ProtNLM"/>
    </source>
</evidence>
<dbReference type="VEuPathDB" id="FungiDB:AB675_3122"/>
<dbReference type="EMBL" id="LFJN01000021">
    <property type="protein sequence ID" value="KPI37885.1"/>
    <property type="molecule type" value="Genomic_DNA"/>
</dbReference>
<name>A0A0N1HLI3_9EURO</name>
<dbReference type="PANTHER" id="PTHR35006:SF2">
    <property type="entry name" value="GLYOXALASE FAMILY PROTEIN (AFU_ORTHOLOGUE AFUA_5G14830)"/>
    <property type="match status" value="1"/>
</dbReference>
<evidence type="ECO:0000313" key="1">
    <source>
        <dbReference type="EMBL" id="KPI37885.1"/>
    </source>
</evidence>
<dbReference type="InterPro" id="IPR029068">
    <property type="entry name" value="Glyas_Bleomycin-R_OHBP_Dase"/>
</dbReference>
<proteinExistence type="predicted"/>
<organism evidence="1 2">
    <name type="scientific">Cyphellophora attinorum</name>
    <dbReference type="NCBI Taxonomy" id="1664694"/>
    <lineage>
        <taxon>Eukaryota</taxon>
        <taxon>Fungi</taxon>
        <taxon>Dikarya</taxon>
        <taxon>Ascomycota</taxon>
        <taxon>Pezizomycotina</taxon>
        <taxon>Eurotiomycetes</taxon>
        <taxon>Chaetothyriomycetidae</taxon>
        <taxon>Chaetothyriales</taxon>
        <taxon>Cyphellophoraceae</taxon>
        <taxon>Cyphellophora</taxon>
    </lineage>
</organism>
<keyword evidence="2" id="KW-1185">Reference proteome</keyword>
<dbReference type="GeneID" id="28735029"/>
<sequence length="135" mass="14944">MTINHIYIRVTACRFAAVRSFYVQALRPLGYRELITIDPEGYVGIGSNYPYLFLRALPRDQPNVPTHIAFDAHRNADVDAFHKAGLSCGGQDNGSPKVHAEMSVQPYYSGFLLDPDGNNVEAVCVPIAGSRYNLK</sequence>
<reference evidence="1 2" key="1">
    <citation type="submission" date="2015-06" db="EMBL/GenBank/DDBJ databases">
        <title>Draft genome of the ant-associated black yeast Phialophora attae CBS 131958.</title>
        <authorList>
            <person name="Moreno L.F."/>
            <person name="Stielow B.J."/>
            <person name="de Hoog S."/>
            <person name="Vicente V.A."/>
            <person name="Weiss V.A."/>
            <person name="de Vries M."/>
            <person name="Cruz L.M."/>
            <person name="Souza E.M."/>
        </authorList>
    </citation>
    <scope>NUCLEOTIDE SEQUENCE [LARGE SCALE GENOMIC DNA]</scope>
    <source>
        <strain evidence="1 2">CBS 131958</strain>
    </source>
</reference>
<gene>
    <name evidence="1" type="ORF">AB675_3122</name>
</gene>
<protein>
    <recommendedName>
        <fullName evidence="3">VOC domain-containing protein</fullName>
    </recommendedName>
</protein>
<evidence type="ECO:0000313" key="2">
    <source>
        <dbReference type="Proteomes" id="UP000038010"/>
    </source>
</evidence>